<dbReference type="Pfam" id="PF00534">
    <property type="entry name" value="Glycos_transf_1"/>
    <property type="match status" value="1"/>
</dbReference>
<dbReference type="GO" id="GO:0016757">
    <property type="term" value="F:glycosyltransferase activity"/>
    <property type="evidence" value="ECO:0007669"/>
    <property type="project" value="UniProtKB-KW"/>
</dbReference>
<keyword evidence="6" id="KW-1185">Reference proteome</keyword>
<name>A0A2K4X5Z2_PSEVC</name>
<reference evidence="3 6" key="1">
    <citation type="submission" date="2015-06" db="EMBL/GenBank/DDBJ databases">
        <title>Genome sequence of Pseudoalteromonas carrageenovora.</title>
        <authorList>
            <person name="Xie B.-B."/>
            <person name="Rong J.-C."/>
            <person name="Qin Q.-L."/>
            <person name="Zhang Y.-Z."/>
        </authorList>
    </citation>
    <scope>NUCLEOTIDE SEQUENCE [LARGE SCALE GENOMIC DNA]</scope>
    <source>
        <strain evidence="3 6">IAM 12662</strain>
    </source>
</reference>
<dbReference type="GeneID" id="93662379"/>
<evidence type="ECO:0000313" key="5">
    <source>
        <dbReference type="Proteomes" id="UP000238288"/>
    </source>
</evidence>
<dbReference type="PANTHER" id="PTHR12526">
    <property type="entry name" value="GLYCOSYLTRANSFERASE"/>
    <property type="match status" value="1"/>
</dbReference>
<dbReference type="Gene3D" id="3.40.50.2000">
    <property type="entry name" value="Glycogen Phosphorylase B"/>
    <property type="match status" value="2"/>
</dbReference>
<dbReference type="RefSeq" id="WP_104641916.1">
    <property type="nucleotide sequence ID" value="NZ_AQGW01000018.1"/>
</dbReference>
<feature type="domain" description="Glycosyl transferase family 1" evidence="1">
    <location>
        <begin position="187"/>
        <end position="343"/>
    </location>
</feature>
<accession>A0A2K4X5Z2</accession>
<reference evidence="4 5" key="2">
    <citation type="submission" date="2017-11" db="EMBL/GenBank/DDBJ databases">
        <authorList>
            <person name="Han C.G."/>
        </authorList>
    </citation>
    <scope>NUCLEOTIDE SEQUENCE [LARGE SCALE GENOMIC DNA]</scope>
    <source>
        <strain evidence="5">ATCC 43555</strain>
        <strain evidence="4">ATCC43555</strain>
    </source>
</reference>
<evidence type="ECO:0000259" key="1">
    <source>
        <dbReference type="Pfam" id="PF00534"/>
    </source>
</evidence>
<proteinExistence type="predicted"/>
<keyword evidence="4" id="KW-0328">Glycosyltransferase</keyword>
<sequence>MKDNKITLFVSSLAGGGAEGVCVNVANGLAKNGWDVDLIVLHLKNAAYLDRVNENVNLISLNAGNARYAIVPLLKYIRQNKIEKIVVFKYELAVLLILLKSVLRLNIKVIARNINTFSQSSGQGKGIWRRYIANPLIQHYFCKADHVINQCEAMQEDLLTAFPELKGRTSVILNPVAKHVEDYVENHNKENNNKQNYILCVGRLEKQKAFHFALEAFAKISNNSPNLRLKIVGQGSLESELKSLAKQLKISQSVDFEGFQPHMLDYYLNAKVTLLTSIYEGFPNVLVESITLGTPVVSFDCPSGPSEIINQGSNGYLVEYQNIDDLIFYLDKSLNTQFDSKVVMETAKKNKVSEVIKKYSELLKNI</sequence>
<organism evidence="4 5">
    <name type="scientific">Pseudoalteromonas carrageenovora IAM 12662</name>
    <dbReference type="NCBI Taxonomy" id="1314868"/>
    <lineage>
        <taxon>Bacteria</taxon>
        <taxon>Pseudomonadati</taxon>
        <taxon>Pseudomonadota</taxon>
        <taxon>Gammaproteobacteria</taxon>
        <taxon>Alteromonadales</taxon>
        <taxon>Pseudoalteromonadaceae</taxon>
        <taxon>Pseudoalteromonas</taxon>
    </lineage>
</organism>
<dbReference type="EMBL" id="LT965928">
    <property type="protein sequence ID" value="SOU39734.1"/>
    <property type="molecule type" value="Genomic_DNA"/>
</dbReference>
<dbReference type="InterPro" id="IPR028098">
    <property type="entry name" value="Glyco_trans_4-like_N"/>
</dbReference>
<dbReference type="EC" id="2.4.-.-" evidence="4"/>
<dbReference type="SUPFAM" id="SSF53756">
    <property type="entry name" value="UDP-Glycosyltransferase/glycogen phosphorylase"/>
    <property type="match status" value="1"/>
</dbReference>
<keyword evidence="4" id="KW-0808">Transferase</keyword>
<gene>
    <name evidence="4" type="ORF">PCAR9_A20154</name>
    <name evidence="3" type="ORF">PCARR_a0169</name>
</gene>
<dbReference type="GO" id="GO:1901135">
    <property type="term" value="P:carbohydrate derivative metabolic process"/>
    <property type="evidence" value="ECO:0007669"/>
    <property type="project" value="UniProtKB-ARBA"/>
</dbReference>
<dbReference type="Pfam" id="PF13439">
    <property type="entry name" value="Glyco_transf_4"/>
    <property type="match status" value="1"/>
</dbReference>
<evidence type="ECO:0000313" key="3">
    <source>
        <dbReference type="EMBL" id="MBE0381927.1"/>
    </source>
</evidence>
<feature type="domain" description="Glycosyltransferase subfamily 4-like N-terminal" evidence="2">
    <location>
        <begin position="16"/>
        <end position="176"/>
    </location>
</feature>
<dbReference type="Proteomes" id="UP000615003">
    <property type="component" value="Unassembled WGS sequence"/>
</dbReference>
<dbReference type="EMBL" id="AQGW01000018">
    <property type="protein sequence ID" value="MBE0381927.1"/>
    <property type="molecule type" value="Genomic_DNA"/>
</dbReference>
<evidence type="ECO:0000259" key="2">
    <source>
        <dbReference type="Pfam" id="PF13439"/>
    </source>
</evidence>
<protein>
    <submittedName>
        <fullName evidence="4">Glycosyltransferase, family GT4</fullName>
        <ecNumber evidence="4">2.4.-.-</ecNumber>
    </submittedName>
</protein>
<dbReference type="AlphaFoldDB" id="A0A2K4X5Z2"/>
<dbReference type="OrthoDB" id="9792269at2"/>
<dbReference type="InterPro" id="IPR001296">
    <property type="entry name" value="Glyco_trans_1"/>
</dbReference>
<dbReference type="Proteomes" id="UP000238288">
    <property type="component" value="Chromosome PCAR9a"/>
</dbReference>
<evidence type="ECO:0000313" key="6">
    <source>
        <dbReference type="Proteomes" id="UP000615003"/>
    </source>
</evidence>
<evidence type="ECO:0000313" key="4">
    <source>
        <dbReference type="EMBL" id="SOU39734.1"/>
    </source>
</evidence>